<dbReference type="AlphaFoldDB" id="A0AAV4IG32"/>
<dbReference type="Pfam" id="PF21787">
    <property type="entry name" value="TNP-like_RNaseH_N"/>
    <property type="match status" value="1"/>
</dbReference>
<dbReference type="InterPro" id="IPR036397">
    <property type="entry name" value="RNaseH_sf"/>
</dbReference>
<feature type="domain" description="Transposable element P transposase-like GTP-binding insertion" evidence="2">
    <location>
        <begin position="318"/>
        <end position="435"/>
    </location>
</feature>
<dbReference type="InterPro" id="IPR052709">
    <property type="entry name" value="Transposase-MT_Hybrid"/>
</dbReference>
<dbReference type="PANTHER" id="PTHR46060:SF1">
    <property type="entry name" value="MARINER MOS1 TRANSPOSASE-LIKE PROTEIN"/>
    <property type="match status" value="1"/>
</dbReference>
<dbReference type="Gene3D" id="3.30.420.10">
    <property type="entry name" value="Ribonuclease H-like superfamily/Ribonuclease H"/>
    <property type="match status" value="1"/>
</dbReference>
<dbReference type="InterPro" id="IPR048366">
    <property type="entry name" value="TNP-like_GBD"/>
</dbReference>
<reference evidence="3 4" key="1">
    <citation type="journal article" date="2021" name="Elife">
        <title>Chloroplast acquisition without the gene transfer in kleptoplastic sea slugs, Plakobranchus ocellatus.</title>
        <authorList>
            <person name="Maeda T."/>
            <person name="Takahashi S."/>
            <person name="Yoshida T."/>
            <person name="Shimamura S."/>
            <person name="Takaki Y."/>
            <person name="Nagai Y."/>
            <person name="Toyoda A."/>
            <person name="Suzuki Y."/>
            <person name="Arimoto A."/>
            <person name="Ishii H."/>
            <person name="Satoh N."/>
            <person name="Nishiyama T."/>
            <person name="Hasebe M."/>
            <person name="Maruyama T."/>
            <person name="Minagawa J."/>
            <person name="Obokata J."/>
            <person name="Shigenobu S."/>
        </authorList>
    </citation>
    <scope>NUCLEOTIDE SEQUENCE [LARGE SCALE GENOMIC DNA]</scope>
</reference>
<accession>A0AAV4IG32</accession>
<dbReference type="EMBL" id="BMAT01013203">
    <property type="protein sequence ID" value="GFS07497.1"/>
    <property type="molecule type" value="Genomic_DNA"/>
</dbReference>
<dbReference type="GO" id="GO:0003676">
    <property type="term" value="F:nucleic acid binding"/>
    <property type="evidence" value="ECO:0007669"/>
    <property type="project" value="InterPro"/>
</dbReference>
<evidence type="ECO:0000259" key="2">
    <source>
        <dbReference type="Pfam" id="PF21788"/>
    </source>
</evidence>
<proteinExistence type="predicted"/>
<gene>
    <name evidence="3" type="ORF">ElyMa_006571000</name>
</gene>
<protein>
    <submittedName>
        <fullName evidence="3">Transposase</fullName>
    </submittedName>
</protein>
<evidence type="ECO:0000313" key="4">
    <source>
        <dbReference type="Proteomes" id="UP000762676"/>
    </source>
</evidence>
<dbReference type="Proteomes" id="UP000762676">
    <property type="component" value="Unassembled WGS sequence"/>
</dbReference>
<comment type="caution">
    <text evidence="3">The sequence shown here is derived from an EMBL/GenBank/DDBJ whole genome shotgun (WGS) entry which is preliminary data.</text>
</comment>
<organism evidence="3 4">
    <name type="scientific">Elysia marginata</name>
    <dbReference type="NCBI Taxonomy" id="1093978"/>
    <lineage>
        <taxon>Eukaryota</taxon>
        <taxon>Metazoa</taxon>
        <taxon>Spiralia</taxon>
        <taxon>Lophotrochozoa</taxon>
        <taxon>Mollusca</taxon>
        <taxon>Gastropoda</taxon>
        <taxon>Heterobranchia</taxon>
        <taxon>Euthyneura</taxon>
        <taxon>Panpulmonata</taxon>
        <taxon>Sacoglossa</taxon>
        <taxon>Placobranchoidea</taxon>
        <taxon>Plakobranchidae</taxon>
        <taxon>Elysia</taxon>
    </lineage>
</organism>
<sequence length="637" mass="73165">MFEPHDPKRLSDILTVDETWFPFFIIPPKRHNRMWVDGQGDRPVVLRPGFQSRKRMFTVFFNYSAPLVVDILPQDTTMTATYCIQNVLSQVKSAINKQRSKVSTSRTLLLHDNADPHEARATTQSLRELGIQVLPHPAYSPDLAPCDFWLFPILKDRLAGRKFDRIRDLAKAVNSELRTIPEEDYQGVFRKRQIRLKRCIESYGEGGVLFGYSADDKSKPAKTLLCIMVKCFFGGKKFLAKVIPCHALKADFQFECVREVIMSLENCGAKVVGLINDNNRMNQSFFKMFNPPDPKEPWIVQSLTAEAHKMFLIYDPVHLVKNIRNNWITEKTKTLTCPLMGAPSGTVAKWTDLEALFQYEEASLVKLSKLTRSTLFPSSSEKQKVSLALNVFSDETSAALKTSSHSTDSWKCTAFFIDHVTKLWKLFNCKTRFQEKRLCDPHRVAIDLTEKGDTAVNTLLHWADLAESMKPSQKLRMHCLTKDTSEALAWTCRCLAAMSRYLLQTTEPFRHQYVCLGFFQQDDLERHFGHFRRSADIRIYLEEISRGGLSSPSDKLFTLTTLAYHFMKQSKEPLCRNRIIKVLADFPQMFQLDIVVSRQALQGLVNIFMKRYCNQFNEDDNSSAQRRKIAKLSSTSA</sequence>
<evidence type="ECO:0000313" key="3">
    <source>
        <dbReference type="EMBL" id="GFS07497.1"/>
    </source>
</evidence>
<name>A0AAV4IG32_9GAST</name>
<keyword evidence="4" id="KW-1185">Reference proteome</keyword>
<evidence type="ECO:0000259" key="1">
    <source>
        <dbReference type="Pfam" id="PF21787"/>
    </source>
</evidence>
<dbReference type="Pfam" id="PF21788">
    <property type="entry name" value="TNP-like_GBD"/>
    <property type="match status" value="1"/>
</dbReference>
<feature type="domain" description="Transposable element P transposase-like RNase H" evidence="1">
    <location>
        <begin position="210"/>
        <end position="289"/>
    </location>
</feature>
<dbReference type="InterPro" id="IPR048365">
    <property type="entry name" value="TNP-like_RNaseH_N"/>
</dbReference>
<dbReference type="PANTHER" id="PTHR46060">
    <property type="entry name" value="MARINER MOS1 TRANSPOSASE-LIKE PROTEIN"/>
    <property type="match status" value="1"/>
</dbReference>